<dbReference type="InterPro" id="IPR004465">
    <property type="entry name" value="RNR_NrdI"/>
</dbReference>
<dbReference type="EMBL" id="CP018176">
    <property type="protein sequence ID" value="AUJ29230.1"/>
    <property type="molecule type" value="Genomic_DNA"/>
</dbReference>
<evidence type="ECO:0000313" key="2">
    <source>
        <dbReference type="Proteomes" id="UP000314960"/>
    </source>
</evidence>
<dbReference type="PIRSF" id="PIRSF005087">
    <property type="entry name" value="NrdI"/>
    <property type="match status" value="1"/>
</dbReference>
<dbReference type="GO" id="GO:0010181">
    <property type="term" value="F:FMN binding"/>
    <property type="evidence" value="ECO:0007669"/>
    <property type="project" value="InterPro"/>
</dbReference>
<dbReference type="Gene3D" id="3.40.50.360">
    <property type="match status" value="1"/>
</dbReference>
<evidence type="ECO:0000313" key="1">
    <source>
        <dbReference type="EMBL" id="AUJ29230.1"/>
    </source>
</evidence>
<dbReference type="NCBIfam" id="TIGR00333">
    <property type="entry name" value="nrdI"/>
    <property type="match status" value="1"/>
</dbReference>
<proteinExistence type="predicted"/>
<dbReference type="AlphaFoldDB" id="A0A3S6QMT1"/>
<organism evidence="1 2">
    <name type="scientific">Liquorilactobacillus hordei</name>
    <dbReference type="NCBI Taxonomy" id="468911"/>
    <lineage>
        <taxon>Bacteria</taxon>
        <taxon>Bacillati</taxon>
        <taxon>Bacillota</taxon>
        <taxon>Bacilli</taxon>
        <taxon>Lactobacillales</taxon>
        <taxon>Lactobacillaceae</taxon>
        <taxon>Liquorilactobacillus</taxon>
    </lineage>
</organism>
<dbReference type="Pfam" id="PF07972">
    <property type="entry name" value="Flavodoxin_NdrI"/>
    <property type="match status" value="1"/>
</dbReference>
<dbReference type="SUPFAM" id="SSF52218">
    <property type="entry name" value="Flavoproteins"/>
    <property type="match status" value="1"/>
</dbReference>
<dbReference type="PANTHER" id="PTHR37297">
    <property type="entry name" value="PROTEIN NRDI"/>
    <property type="match status" value="1"/>
</dbReference>
<name>A0A3S6QMT1_9LACO</name>
<dbReference type="KEGG" id="lhw:BSQ49_02850"/>
<dbReference type="RefSeq" id="WP_141052839.1">
    <property type="nucleotide sequence ID" value="NZ_CP018176.1"/>
</dbReference>
<protein>
    <submittedName>
        <fullName evidence="1">Ribonucleotide reductase stimulatory protein</fullName>
    </submittedName>
</protein>
<dbReference type="PANTHER" id="PTHR37297:SF1">
    <property type="entry name" value="PROTEIN NRDI"/>
    <property type="match status" value="1"/>
</dbReference>
<dbReference type="Proteomes" id="UP000314960">
    <property type="component" value="Chromosome"/>
</dbReference>
<accession>A0A3S6QMT1</accession>
<sequence length="126" mass="14503">MKIVFFSVTGQTRRFVSKLNLSNVEITPTNPFFAVNEPYILVVPTYEKEITEFVEDFLNYSVNRQNLLGVAGTGNRNFAELFIFTAKDIARDYQVPLVYSFEFSGTPKDVENFKKVVNEIDIKTTR</sequence>
<reference evidence="1 2" key="1">
    <citation type="submission" date="2016-11" db="EMBL/GenBank/DDBJ databases">
        <title>Interaction between Lactobacillus species and yeast in water kefir.</title>
        <authorList>
            <person name="Behr J."/>
            <person name="Xu D."/>
            <person name="Vogel R.F."/>
        </authorList>
    </citation>
    <scope>NUCLEOTIDE SEQUENCE [LARGE SCALE GENOMIC DNA]</scope>
    <source>
        <strain evidence="1 2">TMW 1.1822</strain>
    </source>
</reference>
<gene>
    <name evidence="1" type="ORF">BSQ49_02850</name>
</gene>
<dbReference type="InterPro" id="IPR029039">
    <property type="entry name" value="Flavoprotein-like_sf"/>
</dbReference>